<gene>
    <name evidence="1" type="ORF">MM415B01710_0010</name>
</gene>
<proteinExistence type="predicted"/>
<organism evidence="1">
    <name type="scientific">viral metagenome</name>
    <dbReference type="NCBI Taxonomy" id="1070528"/>
    <lineage>
        <taxon>unclassified sequences</taxon>
        <taxon>metagenomes</taxon>
        <taxon>organismal metagenomes</taxon>
    </lineage>
</organism>
<sequence>MRQSKDSVLKRGINSKTGKEIIREIRHEFRSVPLEKLSFVCYKCGWEQPVLKLKNRIPVYCPKGCGTLVIVTVTGNLSHYRYNTDLENLQIRDKFEVKRIK</sequence>
<dbReference type="AlphaFoldDB" id="A0A6M3IHW1"/>
<dbReference type="EMBL" id="MT141255">
    <property type="protein sequence ID" value="QJA57126.1"/>
    <property type="molecule type" value="Genomic_DNA"/>
</dbReference>
<accession>A0A6M3IHW1</accession>
<protein>
    <submittedName>
        <fullName evidence="1">Uncharacterized protein</fullName>
    </submittedName>
</protein>
<evidence type="ECO:0000313" key="1">
    <source>
        <dbReference type="EMBL" id="QJA57126.1"/>
    </source>
</evidence>
<reference evidence="1" key="1">
    <citation type="submission" date="2020-03" db="EMBL/GenBank/DDBJ databases">
        <title>The deep terrestrial virosphere.</title>
        <authorList>
            <person name="Holmfeldt K."/>
            <person name="Nilsson E."/>
            <person name="Simone D."/>
            <person name="Lopez-Fernandez M."/>
            <person name="Wu X."/>
            <person name="de Brujin I."/>
            <person name="Lundin D."/>
            <person name="Andersson A."/>
            <person name="Bertilsson S."/>
            <person name="Dopson M."/>
        </authorList>
    </citation>
    <scope>NUCLEOTIDE SEQUENCE</scope>
    <source>
        <strain evidence="1">MM415B01710</strain>
    </source>
</reference>
<name>A0A6M3IHW1_9ZZZZ</name>